<organism evidence="2 3">
    <name type="scientific">Rubritalea profundi</name>
    <dbReference type="NCBI Taxonomy" id="1658618"/>
    <lineage>
        <taxon>Bacteria</taxon>
        <taxon>Pseudomonadati</taxon>
        <taxon>Verrucomicrobiota</taxon>
        <taxon>Verrucomicrobiia</taxon>
        <taxon>Verrucomicrobiales</taxon>
        <taxon>Rubritaleaceae</taxon>
        <taxon>Rubritalea</taxon>
    </lineage>
</organism>
<evidence type="ECO:0000256" key="1">
    <source>
        <dbReference type="ARBA" id="ARBA00093770"/>
    </source>
</evidence>
<sequence length="229" mass="26019">MSELTHYKETAADLRMQLDEALIDHEAFETLLKPCTLERCSATCCYDGVYLSDEEARGVNWLVENERERFVDYGLKLPTDTVVKVRNGKAQKTATRPAEVGELAKDFPQHFEKTRCVFLDSLGRCGIQRMCMEDDLGDWYLKPLTCWIHPIVILPKSRERPRPIITIVQLDKDPQKTDGYPGFASCTHCGRAEKGGEPAWRVLEKELHALGEVAGRDIFAELSAPKIDY</sequence>
<evidence type="ECO:0000313" key="3">
    <source>
        <dbReference type="Proteomes" id="UP000239907"/>
    </source>
</evidence>
<comment type="caution">
    <text evidence="2">The sequence shown here is derived from an EMBL/GenBank/DDBJ whole genome shotgun (WGS) entry which is preliminary data.</text>
</comment>
<accession>A0A2S7U504</accession>
<dbReference type="Pfam" id="PF11307">
    <property type="entry name" value="DUF3109"/>
    <property type="match status" value="1"/>
</dbReference>
<dbReference type="Proteomes" id="UP000239907">
    <property type="component" value="Unassembled WGS sequence"/>
</dbReference>
<reference evidence="2 3" key="1">
    <citation type="submission" date="2016-12" db="EMBL/GenBank/DDBJ databases">
        <title>Study of bacterial adaptation to deep sea.</title>
        <authorList>
            <person name="Song J."/>
            <person name="Yoshizawa S."/>
            <person name="Kogure K."/>
        </authorList>
    </citation>
    <scope>NUCLEOTIDE SEQUENCE [LARGE SCALE GENOMIC DNA]</scope>
    <source>
        <strain evidence="2 3">SAORIC-165</strain>
    </source>
</reference>
<dbReference type="EMBL" id="MQWA01000001">
    <property type="protein sequence ID" value="PQJ30099.1"/>
    <property type="molecule type" value="Genomic_DNA"/>
</dbReference>
<evidence type="ECO:0000313" key="2">
    <source>
        <dbReference type="EMBL" id="PQJ30099.1"/>
    </source>
</evidence>
<keyword evidence="3" id="KW-1185">Reference proteome</keyword>
<dbReference type="OrthoDB" id="190810at2"/>
<dbReference type="InterPro" id="IPR021458">
    <property type="entry name" value="Rv0495c"/>
</dbReference>
<dbReference type="AlphaFoldDB" id="A0A2S7U504"/>
<protein>
    <submittedName>
        <fullName evidence="2">Uncharacterized protein</fullName>
    </submittedName>
</protein>
<gene>
    <name evidence="2" type="ORF">BSZ32_17515</name>
</gene>
<name>A0A2S7U504_9BACT</name>
<comment type="similarity">
    <text evidence="1">Belongs to the Rv0495c family.</text>
</comment>
<proteinExistence type="inferred from homology"/>
<dbReference type="RefSeq" id="WP_105044620.1">
    <property type="nucleotide sequence ID" value="NZ_MQWA01000001.1"/>
</dbReference>